<keyword evidence="2" id="KW-1185">Reference proteome</keyword>
<dbReference type="Proteomes" id="UP000799755">
    <property type="component" value="Unassembled WGS sequence"/>
</dbReference>
<dbReference type="EMBL" id="MU003501">
    <property type="protein sequence ID" value="KAF2472720.1"/>
    <property type="molecule type" value="Genomic_DNA"/>
</dbReference>
<reference evidence="1" key="1">
    <citation type="journal article" date="2020" name="Stud. Mycol.">
        <title>101 Dothideomycetes genomes: a test case for predicting lifestyles and emergence of pathogens.</title>
        <authorList>
            <person name="Haridas S."/>
            <person name="Albert R."/>
            <person name="Binder M."/>
            <person name="Bloem J."/>
            <person name="Labutti K."/>
            <person name="Salamov A."/>
            <person name="Andreopoulos B."/>
            <person name="Baker S."/>
            <person name="Barry K."/>
            <person name="Bills G."/>
            <person name="Bluhm B."/>
            <person name="Cannon C."/>
            <person name="Castanera R."/>
            <person name="Culley D."/>
            <person name="Daum C."/>
            <person name="Ezra D."/>
            <person name="Gonzalez J."/>
            <person name="Henrissat B."/>
            <person name="Kuo A."/>
            <person name="Liang C."/>
            <person name="Lipzen A."/>
            <person name="Lutzoni F."/>
            <person name="Magnuson J."/>
            <person name="Mondo S."/>
            <person name="Nolan M."/>
            <person name="Ohm R."/>
            <person name="Pangilinan J."/>
            <person name="Park H.-J."/>
            <person name="Ramirez L."/>
            <person name="Alfaro M."/>
            <person name="Sun H."/>
            <person name="Tritt A."/>
            <person name="Yoshinaga Y."/>
            <person name="Zwiers L.-H."/>
            <person name="Turgeon B."/>
            <person name="Goodwin S."/>
            <person name="Spatafora J."/>
            <person name="Crous P."/>
            <person name="Grigoriev I."/>
        </authorList>
    </citation>
    <scope>NUCLEOTIDE SEQUENCE</scope>
    <source>
        <strain evidence="1">ATCC 200398</strain>
    </source>
</reference>
<name>A0ACB6R1R1_9PLEO</name>
<protein>
    <submittedName>
        <fullName evidence="1">Uncharacterized protein</fullName>
    </submittedName>
</protein>
<organism evidence="1 2">
    <name type="scientific">Lindgomyces ingoldianus</name>
    <dbReference type="NCBI Taxonomy" id="673940"/>
    <lineage>
        <taxon>Eukaryota</taxon>
        <taxon>Fungi</taxon>
        <taxon>Dikarya</taxon>
        <taxon>Ascomycota</taxon>
        <taxon>Pezizomycotina</taxon>
        <taxon>Dothideomycetes</taxon>
        <taxon>Pleosporomycetidae</taxon>
        <taxon>Pleosporales</taxon>
        <taxon>Lindgomycetaceae</taxon>
        <taxon>Lindgomyces</taxon>
    </lineage>
</organism>
<accession>A0ACB6R1R1</accession>
<comment type="caution">
    <text evidence="1">The sequence shown here is derived from an EMBL/GenBank/DDBJ whole genome shotgun (WGS) entry which is preliminary data.</text>
</comment>
<gene>
    <name evidence="1" type="ORF">BDR25DRAFT_341597</name>
</gene>
<evidence type="ECO:0000313" key="2">
    <source>
        <dbReference type="Proteomes" id="UP000799755"/>
    </source>
</evidence>
<sequence length="371" mass="42278">MSLFALKPVGATSANSPSTAPILRQTNDPRYPKRKRNEVRYVASDVSDSDLDVDDSTDSETDAEEYGVMKKRVRTYQPCSSKPLPKHKIFPFMSLPAELRNRIYEECLPDMTRTTEEHRDGDTESKPSIWFYEKQKSYKRTVEQILASDDEKLLQHAWTSYSNFLQRGTTSSGRLRPVRLTEDSDAEDDVLVDLKPKRLALSILAVSKTIYAEAAPMLYSQILVFTDTSALMAFASQLSSMTARLLRHIKVQLWISTRSRKSTGFSAMAMLAAKGATELETMHINCSIGHFWSYSWRDKSREQKVPKRVARKVYRECYLWLEAVGRAKGDLRAGVEVLRLCETNFEGWDTGVEDGVRMYKEELGRLLGGRV</sequence>
<proteinExistence type="predicted"/>
<evidence type="ECO:0000313" key="1">
    <source>
        <dbReference type="EMBL" id="KAF2472720.1"/>
    </source>
</evidence>